<feature type="domain" description="Protein kinase" evidence="1">
    <location>
        <begin position="162"/>
        <end position="248"/>
    </location>
</feature>
<dbReference type="PANTHER" id="PTHR46821:SF2">
    <property type="entry name" value="OS03G0251700 PROTEIN"/>
    <property type="match status" value="1"/>
</dbReference>
<dbReference type="SUPFAM" id="SSF56112">
    <property type="entry name" value="Protein kinase-like (PK-like)"/>
    <property type="match status" value="1"/>
</dbReference>
<dbReference type="EMBL" id="JBGMDY010000003">
    <property type="protein sequence ID" value="KAL2341426.1"/>
    <property type="molecule type" value="Genomic_DNA"/>
</dbReference>
<reference evidence="2 3" key="1">
    <citation type="submission" date="2024-08" db="EMBL/GenBank/DDBJ databases">
        <title>Insights into the chromosomal genome structure of Flemingia macrophylla.</title>
        <authorList>
            <person name="Ding Y."/>
            <person name="Zhao Y."/>
            <person name="Bi W."/>
            <person name="Wu M."/>
            <person name="Zhao G."/>
            <person name="Gong Y."/>
            <person name="Li W."/>
            <person name="Zhang P."/>
        </authorList>
    </citation>
    <scope>NUCLEOTIDE SEQUENCE [LARGE SCALE GENOMIC DNA]</scope>
    <source>
        <strain evidence="2">DYQJB</strain>
        <tissue evidence="2">Leaf</tissue>
    </source>
</reference>
<name>A0ABD1N013_9FABA</name>
<evidence type="ECO:0000313" key="3">
    <source>
        <dbReference type="Proteomes" id="UP001603857"/>
    </source>
</evidence>
<comment type="caution">
    <text evidence="2">The sequence shown here is derived from an EMBL/GenBank/DDBJ whole genome shotgun (WGS) entry which is preliminary data.</text>
</comment>
<dbReference type="InterPro" id="IPR000719">
    <property type="entry name" value="Prot_kinase_dom"/>
</dbReference>
<dbReference type="PROSITE" id="PS50011">
    <property type="entry name" value="PROTEIN_KINASE_DOM"/>
    <property type="match status" value="1"/>
</dbReference>
<accession>A0ABD1N013</accession>
<dbReference type="Gene3D" id="3.30.200.20">
    <property type="entry name" value="Phosphorylase Kinase, domain 1"/>
    <property type="match status" value="1"/>
</dbReference>
<proteinExistence type="predicted"/>
<keyword evidence="3" id="KW-1185">Reference proteome</keyword>
<protein>
    <recommendedName>
        <fullName evidence="1">Protein kinase domain-containing protein</fullName>
    </recommendedName>
</protein>
<evidence type="ECO:0000259" key="1">
    <source>
        <dbReference type="PROSITE" id="PS50011"/>
    </source>
</evidence>
<evidence type="ECO:0000313" key="2">
    <source>
        <dbReference type="EMBL" id="KAL2341426.1"/>
    </source>
</evidence>
<sequence>MGVLRVSIMQMGRRMVAATVTVPEGIDGGGGGRRMGEEGRVKDYVMGGVQVSTLGAIFVVAGRIRTSGAEFHVGRIAEATTANTPVDLRSITTATKNWNNSNIRRQYGPKCRFCRWHGVAPCGGDLRDGVHLPEANVQWHSAVRAQPVVVLYSMLRRVKNLFSASTKLGHRGFGLVHKAMLLSRQMATLKVMDSPGSLQREREFHNEFNLCSNMKSPFVVLLLGFSSNRRSRKLVLVYELMPNWKIYA</sequence>
<dbReference type="InterPro" id="IPR011009">
    <property type="entry name" value="Kinase-like_dom_sf"/>
</dbReference>
<dbReference type="PANTHER" id="PTHR46821">
    <property type="entry name" value="OS07G0586332 PROTEIN"/>
    <property type="match status" value="1"/>
</dbReference>
<organism evidence="2 3">
    <name type="scientific">Flemingia macrophylla</name>
    <dbReference type="NCBI Taxonomy" id="520843"/>
    <lineage>
        <taxon>Eukaryota</taxon>
        <taxon>Viridiplantae</taxon>
        <taxon>Streptophyta</taxon>
        <taxon>Embryophyta</taxon>
        <taxon>Tracheophyta</taxon>
        <taxon>Spermatophyta</taxon>
        <taxon>Magnoliopsida</taxon>
        <taxon>eudicotyledons</taxon>
        <taxon>Gunneridae</taxon>
        <taxon>Pentapetalae</taxon>
        <taxon>rosids</taxon>
        <taxon>fabids</taxon>
        <taxon>Fabales</taxon>
        <taxon>Fabaceae</taxon>
        <taxon>Papilionoideae</taxon>
        <taxon>50 kb inversion clade</taxon>
        <taxon>NPAAA clade</taxon>
        <taxon>indigoferoid/millettioid clade</taxon>
        <taxon>Phaseoleae</taxon>
        <taxon>Flemingia</taxon>
    </lineage>
</organism>
<dbReference type="InterPro" id="IPR044576">
    <property type="entry name" value="At4g25390-like"/>
</dbReference>
<gene>
    <name evidence="2" type="ORF">Fmac_009366</name>
</gene>
<dbReference type="AlphaFoldDB" id="A0ABD1N013"/>
<dbReference type="Proteomes" id="UP001603857">
    <property type="component" value="Unassembled WGS sequence"/>
</dbReference>